<sequence length="147" mass="16755">MDTSGECRPDASGEPVTSCLPESYGVQLPLVRAQVGPLENPSSEGFFYYLGPMCHCYILFSNSLNRFYVGACQDLNKRIHNHNKGKYGKSTFTSTANDWVLFLNIETKNFPNARRLELKIKSMKSKTYVLNLKKHLELLEKIKREST</sequence>
<dbReference type="EMBL" id="VORO01000014">
    <property type="protein sequence ID" value="TXD88403.1"/>
    <property type="molecule type" value="Genomic_DNA"/>
</dbReference>
<reference evidence="2 3" key="1">
    <citation type="submission" date="2019-08" db="EMBL/GenBank/DDBJ databases">
        <title>Genomes of Subsaximicrobium wynnwilliamsii strains.</title>
        <authorList>
            <person name="Bowman J.P."/>
        </authorList>
    </citation>
    <scope>NUCLEOTIDE SEQUENCE [LARGE SCALE GENOMIC DNA]</scope>
    <source>
        <strain evidence="2 3">2-80-2</strain>
    </source>
</reference>
<dbReference type="RefSeq" id="WP_147086995.1">
    <property type="nucleotide sequence ID" value="NZ_VORM01000014.1"/>
</dbReference>
<gene>
    <name evidence="2" type="ORF">ESY86_12855</name>
</gene>
<keyword evidence="3" id="KW-1185">Reference proteome</keyword>
<dbReference type="Gene3D" id="3.40.1440.10">
    <property type="entry name" value="GIY-YIG endonuclease"/>
    <property type="match status" value="1"/>
</dbReference>
<dbReference type="PROSITE" id="PS50164">
    <property type="entry name" value="GIY_YIG"/>
    <property type="match status" value="1"/>
</dbReference>
<dbReference type="OrthoDB" id="1495241at2"/>
<comment type="caution">
    <text evidence="2">The sequence shown here is derived from an EMBL/GenBank/DDBJ whole genome shotgun (WGS) entry which is preliminary data.</text>
</comment>
<proteinExistence type="predicted"/>
<protein>
    <recommendedName>
        <fullName evidence="1">GIY-YIG domain-containing protein</fullName>
    </recommendedName>
</protein>
<evidence type="ECO:0000259" key="1">
    <source>
        <dbReference type="PROSITE" id="PS50164"/>
    </source>
</evidence>
<evidence type="ECO:0000313" key="3">
    <source>
        <dbReference type="Proteomes" id="UP000321578"/>
    </source>
</evidence>
<organism evidence="2 3">
    <name type="scientific">Subsaximicrobium wynnwilliamsii</name>
    <dbReference type="NCBI Taxonomy" id="291179"/>
    <lineage>
        <taxon>Bacteria</taxon>
        <taxon>Pseudomonadati</taxon>
        <taxon>Bacteroidota</taxon>
        <taxon>Flavobacteriia</taxon>
        <taxon>Flavobacteriales</taxon>
        <taxon>Flavobacteriaceae</taxon>
        <taxon>Subsaximicrobium</taxon>
    </lineage>
</organism>
<dbReference type="InterPro" id="IPR000305">
    <property type="entry name" value="GIY-YIG_endonuc"/>
</dbReference>
<dbReference type="Proteomes" id="UP000321578">
    <property type="component" value="Unassembled WGS sequence"/>
</dbReference>
<dbReference type="InterPro" id="IPR035901">
    <property type="entry name" value="GIY-YIG_endonuc_sf"/>
</dbReference>
<accession>A0A5C6ZFJ9</accession>
<name>A0A5C6ZFJ9_9FLAO</name>
<evidence type="ECO:0000313" key="2">
    <source>
        <dbReference type="EMBL" id="TXD88403.1"/>
    </source>
</evidence>
<dbReference type="SUPFAM" id="SSF82771">
    <property type="entry name" value="GIY-YIG endonuclease"/>
    <property type="match status" value="1"/>
</dbReference>
<dbReference type="Pfam" id="PF01541">
    <property type="entry name" value="GIY-YIG"/>
    <property type="match status" value="1"/>
</dbReference>
<feature type="domain" description="GIY-YIG" evidence="1">
    <location>
        <begin position="52"/>
        <end position="130"/>
    </location>
</feature>
<dbReference type="AlphaFoldDB" id="A0A5C6ZFJ9"/>